<feature type="binding site" evidence="5">
    <location>
        <position position="45"/>
    </location>
    <ligand>
        <name>ATP</name>
        <dbReference type="ChEBI" id="CHEBI:30616"/>
    </ligand>
</feature>
<dbReference type="Gene3D" id="1.10.510.10">
    <property type="entry name" value="Transferase(Phosphotransferase) domain 1"/>
    <property type="match status" value="1"/>
</dbReference>
<feature type="compositionally biased region" description="Pro residues" evidence="6">
    <location>
        <begin position="517"/>
        <end position="531"/>
    </location>
</feature>
<evidence type="ECO:0000256" key="3">
    <source>
        <dbReference type="ARBA" id="ARBA00022777"/>
    </source>
</evidence>
<dbReference type="PROSITE" id="PS00108">
    <property type="entry name" value="PROTEIN_KINASE_ST"/>
    <property type="match status" value="1"/>
</dbReference>
<dbReference type="PANTHER" id="PTHR43289">
    <property type="entry name" value="MITOGEN-ACTIVATED PROTEIN KINASE KINASE KINASE 20-RELATED"/>
    <property type="match status" value="1"/>
</dbReference>
<reference evidence="9 10" key="1">
    <citation type="submission" date="2018-05" db="EMBL/GenBank/DDBJ databases">
        <title>Lujinxingia marina gen. nov. sp. nov., a new facultative anaerobic member of the class Deltaproteobacteria, and proposal of Lujinxingaceae fam. nov.</title>
        <authorList>
            <person name="Li C.-M."/>
        </authorList>
    </citation>
    <scope>NUCLEOTIDE SEQUENCE [LARGE SCALE GENOMIC DNA]</scope>
    <source>
        <strain evidence="9 10">B210</strain>
    </source>
</reference>
<evidence type="ECO:0000256" key="5">
    <source>
        <dbReference type="PROSITE-ProRule" id="PRU10141"/>
    </source>
</evidence>
<feature type="region of interest" description="Disordered" evidence="6">
    <location>
        <begin position="479"/>
        <end position="549"/>
    </location>
</feature>
<feature type="domain" description="Protein kinase" evidence="8">
    <location>
        <begin position="16"/>
        <end position="300"/>
    </location>
</feature>
<evidence type="ECO:0000259" key="8">
    <source>
        <dbReference type="PROSITE" id="PS50011"/>
    </source>
</evidence>
<accession>A0A328C7W3</accession>
<dbReference type="Pfam" id="PF00069">
    <property type="entry name" value="Pkinase"/>
    <property type="match status" value="1"/>
</dbReference>
<feature type="region of interest" description="Disordered" evidence="6">
    <location>
        <begin position="382"/>
        <end position="401"/>
    </location>
</feature>
<keyword evidence="7" id="KW-1133">Transmembrane helix</keyword>
<sequence length="549" mass="58284">MDWNPPQPGELFEGKYRIDAVLGVGGFAHVYRATQIELGRPVALKVLKPFASTSSSDTEGAEAIWVKRFQREARLVAQLRDPHTITMYEYGRTAQGMSYMAFEFVSGNSLDVVLKQEGPLAPHRVATILSQALESLAEAHQYGVLHRDIKPANILLYEHMGKADRVKVLDFGIAKPLAEAGDLTSADLTQAGMLVGTPRYMAPEQLMGESIGPACDIYSMGLVAFELLTGTKAAAGSTTMTIIAHQLGPQNFTLPTELNIPIGLRSIIQGMLAKDLATRLNSASQIVAHLQYWDAEHPLVALPQSPAPADHTPEPAPLTPEPAPHAPANENSPALAAPDSPSDTGAPPPARRRGIAAPLIAILVMLIAIGASIFALTSSPASSVETAPQPAPSVETAPQPEVARAPELTFEVESAPEVAPEPAVQPPLQIDTSPAGLALFLDGRPLGDAPLSLPVEDLNLPQTLSARHPDGREVSTELVDLSEPVHLTLPEPEARPEPPRRAATTPSKPAPRRADPAPTPKSEPGPAPEPEPAPHKSAEPSFPALDTLY</sequence>
<dbReference type="OrthoDB" id="5485117at2"/>
<dbReference type="AlphaFoldDB" id="A0A328C7W3"/>
<keyword evidence="1" id="KW-0808">Transferase</keyword>
<comment type="caution">
    <text evidence="9">The sequence shown here is derived from an EMBL/GenBank/DDBJ whole genome shotgun (WGS) entry which is preliminary data.</text>
</comment>
<dbReference type="Proteomes" id="UP000249169">
    <property type="component" value="Unassembled WGS sequence"/>
</dbReference>
<dbReference type="InterPro" id="IPR008271">
    <property type="entry name" value="Ser/Thr_kinase_AS"/>
</dbReference>
<evidence type="ECO:0000256" key="6">
    <source>
        <dbReference type="SAM" id="MobiDB-lite"/>
    </source>
</evidence>
<evidence type="ECO:0000256" key="7">
    <source>
        <dbReference type="SAM" id="Phobius"/>
    </source>
</evidence>
<evidence type="ECO:0000313" key="10">
    <source>
        <dbReference type="Proteomes" id="UP000249169"/>
    </source>
</evidence>
<feature type="region of interest" description="Disordered" evidence="6">
    <location>
        <begin position="302"/>
        <end position="351"/>
    </location>
</feature>
<keyword evidence="10" id="KW-1185">Reference proteome</keyword>
<feature type="compositionally biased region" description="Pro residues" evidence="6">
    <location>
        <begin position="314"/>
        <end position="325"/>
    </location>
</feature>
<dbReference type="PROSITE" id="PS00107">
    <property type="entry name" value="PROTEIN_KINASE_ATP"/>
    <property type="match status" value="1"/>
</dbReference>
<dbReference type="InterPro" id="IPR000719">
    <property type="entry name" value="Prot_kinase_dom"/>
</dbReference>
<dbReference type="RefSeq" id="WP_111729268.1">
    <property type="nucleotide sequence ID" value="NZ_QHKO01000003.1"/>
</dbReference>
<keyword evidence="3" id="KW-0418">Kinase</keyword>
<gene>
    <name evidence="9" type="ORF">DL240_07525</name>
</gene>
<feature type="transmembrane region" description="Helical" evidence="7">
    <location>
        <begin position="355"/>
        <end position="376"/>
    </location>
</feature>
<dbReference type="GO" id="GO:0005524">
    <property type="term" value="F:ATP binding"/>
    <property type="evidence" value="ECO:0007669"/>
    <property type="project" value="UniProtKB-UniRule"/>
</dbReference>
<evidence type="ECO:0000313" key="9">
    <source>
        <dbReference type="EMBL" id="RAL22740.1"/>
    </source>
</evidence>
<dbReference type="PANTHER" id="PTHR43289:SF6">
    <property type="entry name" value="SERINE_THREONINE-PROTEIN KINASE NEKL-3"/>
    <property type="match status" value="1"/>
</dbReference>
<dbReference type="CDD" id="cd14014">
    <property type="entry name" value="STKc_PknB_like"/>
    <property type="match status" value="1"/>
</dbReference>
<dbReference type="GO" id="GO:0004674">
    <property type="term" value="F:protein serine/threonine kinase activity"/>
    <property type="evidence" value="ECO:0007669"/>
    <property type="project" value="TreeGrafter"/>
</dbReference>
<keyword evidence="7" id="KW-0812">Transmembrane</keyword>
<dbReference type="PROSITE" id="PS50011">
    <property type="entry name" value="PROTEIN_KINASE_DOM"/>
    <property type="match status" value="1"/>
</dbReference>
<proteinExistence type="predicted"/>
<evidence type="ECO:0000256" key="1">
    <source>
        <dbReference type="ARBA" id="ARBA00022679"/>
    </source>
</evidence>
<organism evidence="9 10">
    <name type="scientific">Lujinxingia litoralis</name>
    <dbReference type="NCBI Taxonomy" id="2211119"/>
    <lineage>
        <taxon>Bacteria</taxon>
        <taxon>Deltaproteobacteria</taxon>
        <taxon>Bradymonadales</taxon>
        <taxon>Lujinxingiaceae</taxon>
        <taxon>Lujinxingia</taxon>
    </lineage>
</organism>
<dbReference type="InterPro" id="IPR017441">
    <property type="entry name" value="Protein_kinase_ATP_BS"/>
</dbReference>
<evidence type="ECO:0000256" key="2">
    <source>
        <dbReference type="ARBA" id="ARBA00022741"/>
    </source>
</evidence>
<dbReference type="SMART" id="SM00220">
    <property type="entry name" value="S_TKc"/>
    <property type="match status" value="1"/>
</dbReference>
<protein>
    <recommendedName>
        <fullName evidence="8">Protein kinase domain-containing protein</fullName>
    </recommendedName>
</protein>
<dbReference type="Gene3D" id="3.30.200.20">
    <property type="entry name" value="Phosphorylase Kinase, domain 1"/>
    <property type="match status" value="1"/>
</dbReference>
<evidence type="ECO:0000256" key="4">
    <source>
        <dbReference type="ARBA" id="ARBA00022840"/>
    </source>
</evidence>
<keyword evidence="4 5" id="KW-0067">ATP-binding</keyword>
<keyword evidence="2 5" id="KW-0547">Nucleotide-binding</keyword>
<keyword evidence="7" id="KW-0472">Membrane</keyword>
<name>A0A328C7W3_9DELT</name>
<dbReference type="EMBL" id="QHKO01000003">
    <property type="protein sequence ID" value="RAL22740.1"/>
    <property type="molecule type" value="Genomic_DNA"/>
</dbReference>
<dbReference type="InterPro" id="IPR011009">
    <property type="entry name" value="Kinase-like_dom_sf"/>
</dbReference>
<dbReference type="SUPFAM" id="SSF56112">
    <property type="entry name" value="Protein kinase-like (PK-like)"/>
    <property type="match status" value="1"/>
</dbReference>